<dbReference type="AlphaFoldDB" id="A0AA90Z0G1"/>
<dbReference type="SMART" id="SM00862">
    <property type="entry name" value="Trans_reg_C"/>
    <property type="match status" value="1"/>
</dbReference>
<dbReference type="RefSeq" id="WP_171329898.1">
    <property type="nucleotide sequence ID" value="NZ_WVRA01000003.1"/>
</dbReference>
<name>A0AA90Z0G1_9RHOB</name>
<dbReference type="GO" id="GO:0006355">
    <property type="term" value="P:regulation of DNA-templated transcription"/>
    <property type="evidence" value="ECO:0007669"/>
    <property type="project" value="InterPro"/>
</dbReference>
<dbReference type="InterPro" id="IPR001867">
    <property type="entry name" value="OmpR/PhoB-type_DNA-bd"/>
</dbReference>
<gene>
    <name evidence="4" type="ORF">GS634_10130</name>
</gene>
<dbReference type="GO" id="GO:0000160">
    <property type="term" value="P:phosphorelay signal transduction system"/>
    <property type="evidence" value="ECO:0007669"/>
    <property type="project" value="InterPro"/>
</dbReference>
<dbReference type="InterPro" id="IPR016032">
    <property type="entry name" value="Sig_transdc_resp-reg_C-effctor"/>
</dbReference>
<dbReference type="SUPFAM" id="SSF48452">
    <property type="entry name" value="TPR-like"/>
    <property type="match status" value="1"/>
</dbReference>
<feature type="domain" description="OmpR/PhoB-type" evidence="3">
    <location>
        <begin position="1"/>
        <end position="98"/>
    </location>
</feature>
<proteinExistence type="predicted"/>
<dbReference type="SUPFAM" id="SSF46894">
    <property type="entry name" value="C-terminal effector domain of the bipartite response regulators"/>
    <property type="match status" value="1"/>
</dbReference>
<dbReference type="CDD" id="cd00383">
    <property type="entry name" value="trans_reg_C"/>
    <property type="match status" value="1"/>
</dbReference>
<evidence type="ECO:0000313" key="4">
    <source>
        <dbReference type="EMBL" id="NOE18471.1"/>
    </source>
</evidence>
<dbReference type="InterPro" id="IPR011990">
    <property type="entry name" value="TPR-like_helical_dom_sf"/>
</dbReference>
<evidence type="ECO:0000256" key="2">
    <source>
        <dbReference type="PROSITE-ProRule" id="PRU01091"/>
    </source>
</evidence>
<dbReference type="Gene3D" id="1.25.40.10">
    <property type="entry name" value="Tetratricopeptide repeat domain"/>
    <property type="match status" value="1"/>
</dbReference>
<dbReference type="InterPro" id="IPR036388">
    <property type="entry name" value="WH-like_DNA-bd_sf"/>
</dbReference>
<protein>
    <submittedName>
        <fullName evidence="4">Transcriptional regulator</fullName>
    </submittedName>
</protein>
<evidence type="ECO:0000313" key="5">
    <source>
        <dbReference type="Proteomes" id="UP000597886"/>
    </source>
</evidence>
<dbReference type="Gene3D" id="3.40.50.10070">
    <property type="entry name" value="TolB, N-terminal domain"/>
    <property type="match status" value="1"/>
</dbReference>
<reference evidence="4" key="1">
    <citation type="submission" date="2019-12" db="EMBL/GenBank/DDBJ databases">
        <title>Ruegeria JWLKs population differentiation of coral mucus and skeleton niches.</title>
        <authorList>
            <person name="Luo D."/>
        </authorList>
    </citation>
    <scope>NUCLEOTIDE SEQUENCE</scope>
    <source>
        <strain evidence="4">HKCCD6181</strain>
    </source>
</reference>
<keyword evidence="1 2" id="KW-0238">DNA-binding</keyword>
<dbReference type="GO" id="GO:0003677">
    <property type="term" value="F:DNA binding"/>
    <property type="evidence" value="ECO:0007669"/>
    <property type="project" value="UniProtKB-UniRule"/>
</dbReference>
<dbReference type="EMBL" id="WVRA01000003">
    <property type="protein sequence ID" value="NOE18471.1"/>
    <property type="molecule type" value="Genomic_DNA"/>
</dbReference>
<feature type="DNA-binding region" description="OmpR/PhoB-type" evidence="2">
    <location>
        <begin position="1"/>
        <end position="98"/>
    </location>
</feature>
<evidence type="ECO:0000256" key="1">
    <source>
        <dbReference type="ARBA" id="ARBA00023125"/>
    </source>
</evidence>
<sequence length="519" mass="57535">MRYELDAFTLDTDTRELRRGATAVALEPQVFDLLVLLLENRHRVVSKDEIVQRVWFGRVVSDWTILGRIKSLRQALGDDGSAQKYVRTLRGQGFRFVAPAKLVSVESATALEASETAEQKTVGAPPCIAVLPFSAIGDLEIGRSLADAVPRELIRSLSSVRWLRVIAHGSSFRFRGQTIEFKDVKSLLGAQYCISGMVEALAGRLYVDVEMADTRTSEVVWAIRKEAPIDEVQRLRTEIAGAVLNISEFELPEHEARLLEVDDAENLDAWSSLHLGIRHMYRFNKSDTEIARKMFERAVTLEPTLARAHAGISFTTFQRVFLGYSSDLAADRLAARRSAEESVLLQPRDPFSNVVMGRSLWLTGDTEASKPWFDRAVLESPNYAFGRYASSWAKVFTSDYAGGNEMTDLAIALSPLDPLRGGMLCNKMWIALAAKDYDAAVQWAQQTALTPGAHAGHAMFAAMTNRLIGNDDGVSRWLKETKRRNPGFSKAKAKALVPSSHTEFRALTEEAAIALGLPD</sequence>
<dbReference type="Gene3D" id="1.10.10.10">
    <property type="entry name" value="Winged helix-like DNA-binding domain superfamily/Winged helix DNA-binding domain"/>
    <property type="match status" value="1"/>
</dbReference>
<comment type="caution">
    <text evidence="4">The sequence shown here is derived from an EMBL/GenBank/DDBJ whole genome shotgun (WGS) entry which is preliminary data.</text>
</comment>
<dbReference type="PROSITE" id="PS51755">
    <property type="entry name" value="OMPR_PHOB"/>
    <property type="match status" value="1"/>
</dbReference>
<dbReference type="Proteomes" id="UP000597886">
    <property type="component" value="Unassembled WGS sequence"/>
</dbReference>
<organism evidence="4 5">
    <name type="scientific">Ruegeria atlantica</name>
    <dbReference type="NCBI Taxonomy" id="81569"/>
    <lineage>
        <taxon>Bacteria</taxon>
        <taxon>Pseudomonadati</taxon>
        <taxon>Pseudomonadota</taxon>
        <taxon>Alphaproteobacteria</taxon>
        <taxon>Rhodobacterales</taxon>
        <taxon>Roseobacteraceae</taxon>
        <taxon>Ruegeria</taxon>
    </lineage>
</organism>
<evidence type="ECO:0000259" key="3">
    <source>
        <dbReference type="PROSITE" id="PS51755"/>
    </source>
</evidence>
<accession>A0AA90Z0G1</accession>
<dbReference type="Pfam" id="PF00486">
    <property type="entry name" value="Trans_reg_C"/>
    <property type="match status" value="1"/>
</dbReference>